<dbReference type="EMBL" id="CADEAL010000557">
    <property type="protein sequence ID" value="CAB1422000.1"/>
    <property type="molecule type" value="Genomic_DNA"/>
</dbReference>
<dbReference type="AlphaFoldDB" id="A0A9N7TZL1"/>
<proteinExistence type="predicted"/>
<comment type="caution">
    <text evidence="2">The sequence shown here is derived from an EMBL/GenBank/DDBJ whole genome shotgun (WGS) entry which is preliminary data.</text>
</comment>
<feature type="region of interest" description="Disordered" evidence="1">
    <location>
        <begin position="35"/>
        <end position="82"/>
    </location>
</feature>
<feature type="compositionally biased region" description="Basic and acidic residues" evidence="1">
    <location>
        <begin position="38"/>
        <end position="52"/>
    </location>
</feature>
<evidence type="ECO:0000313" key="2">
    <source>
        <dbReference type="EMBL" id="CAB1422000.1"/>
    </source>
</evidence>
<evidence type="ECO:0000313" key="3">
    <source>
        <dbReference type="Proteomes" id="UP001153269"/>
    </source>
</evidence>
<keyword evidence="3" id="KW-1185">Reference proteome</keyword>
<name>A0A9N7TZL1_PLEPL</name>
<gene>
    <name evidence="2" type="ORF">PLEPLA_LOCUS9889</name>
</gene>
<accession>A0A9N7TZL1</accession>
<evidence type="ECO:0000256" key="1">
    <source>
        <dbReference type="SAM" id="MobiDB-lite"/>
    </source>
</evidence>
<sequence>MKVLSGPAQVYSSILSFRSRFWKSSHSCCIDTPVEGPGEERKLSSDLHKHSESAYTPRVRRWEGEGEGEVGVSRSDEGEEENERGMEAVSVCLLACPRCTACERGTGCRAVQLGLTSPRTSRCHTGMCLL</sequence>
<dbReference type="Proteomes" id="UP001153269">
    <property type="component" value="Unassembled WGS sequence"/>
</dbReference>
<reference evidence="2" key="1">
    <citation type="submission" date="2020-03" db="EMBL/GenBank/DDBJ databases">
        <authorList>
            <person name="Weist P."/>
        </authorList>
    </citation>
    <scope>NUCLEOTIDE SEQUENCE</scope>
</reference>
<organism evidence="2 3">
    <name type="scientific">Pleuronectes platessa</name>
    <name type="common">European plaice</name>
    <dbReference type="NCBI Taxonomy" id="8262"/>
    <lineage>
        <taxon>Eukaryota</taxon>
        <taxon>Metazoa</taxon>
        <taxon>Chordata</taxon>
        <taxon>Craniata</taxon>
        <taxon>Vertebrata</taxon>
        <taxon>Euteleostomi</taxon>
        <taxon>Actinopterygii</taxon>
        <taxon>Neopterygii</taxon>
        <taxon>Teleostei</taxon>
        <taxon>Neoteleostei</taxon>
        <taxon>Acanthomorphata</taxon>
        <taxon>Carangaria</taxon>
        <taxon>Pleuronectiformes</taxon>
        <taxon>Pleuronectoidei</taxon>
        <taxon>Pleuronectidae</taxon>
        <taxon>Pleuronectes</taxon>
    </lineage>
</organism>
<protein>
    <submittedName>
        <fullName evidence="2">Uncharacterized protein</fullName>
    </submittedName>
</protein>